<comment type="caution">
    <text evidence="4">The sequence shown here is derived from an EMBL/GenBank/DDBJ whole genome shotgun (WGS) entry which is preliminary data.</text>
</comment>
<organism evidence="4 5">
    <name type="scientific">Hamadaea flava</name>
    <dbReference type="NCBI Taxonomy" id="1742688"/>
    <lineage>
        <taxon>Bacteria</taxon>
        <taxon>Bacillati</taxon>
        <taxon>Actinomycetota</taxon>
        <taxon>Actinomycetes</taxon>
        <taxon>Micromonosporales</taxon>
        <taxon>Micromonosporaceae</taxon>
        <taxon>Hamadaea</taxon>
    </lineage>
</organism>
<dbReference type="CDD" id="cd00338">
    <property type="entry name" value="Ser_Recombinase"/>
    <property type="match status" value="1"/>
</dbReference>
<evidence type="ECO:0000259" key="3">
    <source>
        <dbReference type="PROSITE" id="PS51737"/>
    </source>
</evidence>
<dbReference type="InterPro" id="IPR006119">
    <property type="entry name" value="Resolv_N"/>
</dbReference>
<dbReference type="Gene3D" id="3.90.1750.20">
    <property type="entry name" value="Putative Large Serine Recombinase, Chain B, Domain 2"/>
    <property type="match status" value="1"/>
</dbReference>
<dbReference type="Pfam" id="PF07508">
    <property type="entry name" value="Recombinase"/>
    <property type="match status" value="1"/>
</dbReference>
<feature type="region of interest" description="Disordered" evidence="1">
    <location>
        <begin position="1"/>
        <end position="28"/>
    </location>
</feature>
<evidence type="ECO:0000256" key="1">
    <source>
        <dbReference type="SAM" id="MobiDB-lite"/>
    </source>
</evidence>
<dbReference type="Proteomes" id="UP001595816">
    <property type="component" value="Unassembled WGS sequence"/>
</dbReference>
<dbReference type="InterPro" id="IPR011109">
    <property type="entry name" value="DNA_bind_recombinase_dom"/>
</dbReference>
<dbReference type="PROSITE" id="PS51736">
    <property type="entry name" value="RECOMBINASES_3"/>
    <property type="match status" value="1"/>
</dbReference>
<evidence type="ECO:0000313" key="5">
    <source>
        <dbReference type="Proteomes" id="UP001595816"/>
    </source>
</evidence>
<reference evidence="5" key="1">
    <citation type="journal article" date="2019" name="Int. J. Syst. Evol. Microbiol.">
        <title>The Global Catalogue of Microorganisms (GCM) 10K type strain sequencing project: providing services to taxonomists for standard genome sequencing and annotation.</title>
        <authorList>
            <consortium name="The Broad Institute Genomics Platform"/>
            <consortium name="The Broad Institute Genome Sequencing Center for Infectious Disease"/>
            <person name="Wu L."/>
            <person name="Ma J."/>
        </authorList>
    </citation>
    <scope>NUCLEOTIDE SEQUENCE [LARGE SCALE GENOMIC DNA]</scope>
    <source>
        <strain evidence="5">CGMCC 4.7289</strain>
    </source>
</reference>
<feature type="domain" description="Recombinase" evidence="3">
    <location>
        <begin position="161"/>
        <end position="281"/>
    </location>
</feature>
<dbReference type="InterPro" id="IPR050639">
    <property type="entry name" value="SSR_resolvase"/>
</dbReference>
<dbReference type="Pfam" id="PF00239">
    <property type="entry name" value="Resolvase"/>
    <property type="match status" value="1"/>
</dbReference>
<dbReference type="InterPro" id="IPR036162">
    <property type="entry name" value="Resolvase-like_N_sf"/>
</dbReference>
<sequence>MSGKSASSRAAIYGRNSSAKQKSINDQQAENRAFAEANGWTVVAELDDPSSASRYATKSRTNWARLLELLPSIDVVVLWEPSRGDRTLATWVAFLDACREHQVRVAAVSHSRVYDPRNPRDYRSLAEDGVDSAYESDKTSGRVRRGHATAASAGRPHAPTTYGYVRRYDPATRAFLEQLPHPEHAAVVRDIIVSVGRGEPLHQVTHRLNASRTATPRGGAAWYHSTIRGIAGNQAYRPHPDDPARGVRMHNGDLHIGQWPPLVTESEWQAAQAVLGGNSETARRARRNSAPGQIKYLLSGNSAVMTAACGSMLSGFCATDGRGATYGCKMDRCASAPMPEVDEYVTRLVVARLARQDARRLWVVDDVASRAAEEELSQLRAELEAARQSFYRPGGISAEALAGKEAAMVPAIEDARRRAQPAGAPLALLELIEAGKFGTERVQAAWEAFPLPARREVIAGLFGALTLGPATVRLTRWTPPAERLAVVADRISHEWSHA</sequence>
<feature type="compositionally biased region" description="Polar residues" evidence="1">
    <location>
        <begin position="15"/>
        <end position="28"/>
    </location>
</feature>
<evidence type="ECO:0000259" key="2">
    <source>
        <dbReference type="PROSITE" id="PS51736"/>
    </source>
</evidence>
<feature type="region of interest" description="Disordered" evidence="1">
    <location>
        <begin position="124"/>
        <end position="158"/>
    </location>
</feature>
<dbReference type="Gene3D" id="3.40.50.1390">
    <property type="entry name" value="Resolvase, N-terminal catalytic domain"/>
    <property type="match status" value="1"/>
</dbReference>
<protein>
    <submittedName>
        <fullName evidence="4">Recombinase family protein</fullName>
    </submittedName>
</protein>
<dbReference type="RefSeq" id="WP_253761266.1">
    <property type="nucleotide sequence ID" value="NZ_JAMZDZ010000001.1"/>
</dbReference>
<dbReference type="EMBL" id="JBHSAY010000015">
    <property type="protein sequence ID" value="MFC4134586.1"/>
    <property type="molecule type" value="Genomic_DNA"/>
</dbReference>
<dbReference type="InterPro" id="IPR038109">
    <property type="entry name" value="DNA_bind_recomb_sf"/>
</dbReference>
<dbReference type="PANTHER" id="PTHR30461:SF23">
    <property type="entry name" value="DNA RECOMBINASE-RELATED"/>
    <property type="match status" value="1"/>
</dbReference>
<evidence type="ECO:0000313" key="4">
    <source>
        <dbReference type="EMBL" id="MFC4134586.1"/>
    </source>
</evidence>
<feature type="domain" description="Resolvase/invertase-type recombinase catalytic" evidence="2">
    <location>
        <begin position="9"/>
        <end position="154"/>
    </location>
</feature>
<dbReference type="SUPFAM" id="SSF53041">
    <property type="entry name" value="Resolvase-like"/>
    <property type="match status" value="1"/>
</dbReference>
<accession>A0ABV8LW02</accession>
<dbReference type="PANTHER" id="PTHR30461">
    <property type="entry name" value="DNA-INVERTASE FROM LAMBDOID PROPHAGE"/>
    <property type="match status" value="1"/>
</dbReference>
<dbReference type="SMART" id="SM00857">
    <property type="entry name" value="Resolvase"/>
    <property type="match status" value="1"/>
</dbReference>
<dbReference type="PROSITE" id="PS51737">
    <property type="entry name" value="RECOMBINASE_DNA_BIND"/>
    <property type="match status" value="1"/>
</dbReference>
<proteinExistence type="predicted"/>
<keyword evidence="5" id="KW-1185">Reference proteome</keyword>
<gene>
    <name evidence="4" type="ORF">ACFOZ4_28585</name>
</gene>
<name>A0ABV8LW02_9ACTN</name>